<evidence type="ECO:0000313" key="6">
    <source>
        <dbReference type="Proteomes" id="UP000706039"/>
    </source>
</evidence>
<evidence type="ECO:0000256" key="2">
    <source>
        <dbReference type="ARBA" id="ARBA00012018"/>
    </source>
</evidence>
<accession>A0ABS7PYE3</accession>
<evidence type="ECO:0000256" key="4">
    <source>
        <dbReference type="SAM" id="MobiDB-lite"/>
    </source>
</evidence>
<comment type="similarity">
    <text evidence="1">Belongs to the bacterial phospholipase C family.</text>
</comment>
<gene>
    <name evidence="5" type="ORF">K7G82_29050</name>
</gene>
<evidence type="ECO:0000256" key="3">
    <source>
        <dbReference type="ARBA" id="ARBA00022801"/>
    </source>
</evidence>
<comment type="caution">
    <text evidence="5">The sequence shown here is derived from an EMBL/GenBank/DDBJ whole genome shotgun (WGS) entry which is preliminary data.</text>
</comment>
<name>A0ABS7PYE3_9SPHN</name>
<keyword evidence="3" id="KW-0378">Hydrolase</keyword>
<organism evidence="5 6">
    <name type="scientific">Sphingomonas colocasiae</name>
    <dbReference type="NCBI Taxonomy" id="1848973"/>
    <lineage>
        <taxon>Bacteria</taxon>
        <taxon>Pseudomonadati</taxon>
        <taxon>Pseudomonadota</taxon>
        <taxon>Alphaproteobacteria</taxon>
        <taxon>Sphingomonadales</taxon>
        <taxon>Sphingomonadaceae</taxon>
        <taxon>Sphingomonas</taxon>
    </lineage>
</organism>
<reference evidence="5 6" key="1">
    <citation type="submission" date="2021-08" db="EMBL/GenBank/DDBJ databases">
        <authorList>
            <person name="Tuo L."/>
        </authorList>
    </citation>
    <scope>NUCLEOTIDE SEQUENCE [LARGE SCALE GENOMIC DNA]</scope>
    <source>
        <strain evidence="5 6">JCM 31229</strain>
    </source>
</reference>
<keyword evidence="6" id="KW-1185">Reference proteome</keyword>
<dbReference type="Pfam" id="PF04185">
    <property type="entry name" value="Phosphoesterase"/>
    <property type="match status" value="1"/>
</dbReference>
<dbReference type="RefSeq" id="WP_222993992.1">
    <property type="nucleotide sequence ID" value="NZ_JAINVV010000017.1"/>
</dbReference>
<dbReference type="PANTHER" id="PTHR31956:SF1">
    <property type="entry name" value="NON-SPECIFIC PHOSPHOLIPASE C1"/>
    <property type="match status" value="1"/>
</dbReference>
<dbReference type="InterPro" id="IPR006311">
    <property type="entry name" value="TAT_signal"/>
</dbReference>
<feature type="region of interest" description="Disordered" evidence="4">
    <location>
        <begin position="455"/>
        <end position="483"/>
    </location>
</feature>
<dbReference type="InterPro" id="IPR017850">
    <property type="entry name" value="Alkaline_phosphatase_core_sf"/>
</dbReference>
<dbReference type="EC" id="3.1.4.3" evidence="2"/>
<evidence type="ECO:0000313" key="5">
    <source>
        <dbReference type="EMBL" id="MBY8826387.1"/>
    </source>
</evidence>
<dbReference type="InterPro" id="IPR007312">
    <property type="entry name" value="Phosphoesterase"/>
</dbReference>
<dbReference type="PROSITE" id="PS51318">
    <property type="entry name" value="TAT"/>
    <property type="match status" value="1"/>
</dbReference>
<dbReference type="CDD" id="cd16014">
    <property type="entry name" value="PLC"/>
    <property type="match status" value="1"/>
</dbReference>
<dbReference type="EMBL" id="JAINVV010000017">
    <property type="protein sequence ID" value="MBY8826387.1"/>
    <property type="molecule type" value="Genomic_DNA"/>
</dbReference>
<evidence type="ECO:0000256" key="1">
    <source>
        <dbReference type="ARBA" id="ARBA00009717"/>
    </source>
</evidence>
<dbReference type="Gene3D" id="3.40.720.10">
    <property type="entry name" value="Alkaline Phosphatase, subunit A"/>
    <property type="match status" value="2"/>
</dbReference>
<dbReference type="Proteomes" id="UP000706039">
    <property type="component" value="Unassembled WGS sequence"/>
</dbReference>
<proteinExistence type="inferred from homology"/>
<sequence>MPDPSRFTRRRLLTDAIRLASLAAATALMPPNVQRLLAQAPKRSARLGDIKHIVLLMQENRSFDHYFGTLSGVRGFGDPDPLMLPTGRTVFHQPDVQNPDGYLLPFHLDSFSTNAQKLPSTSHEWDVQHQAWNGGRMDRWLPAHRAADGAHGPYTMGYFKRRDIPFHYALAEAFTICDAYHCSVMGPTWPNRLYYLTGMIDPEATGGGPATHNRMPPGGFRWTSYPERLEAAGVDWRIYQYGAAGKRHHNMFKYFARFQDAPAGSSLALRGMPDTDEDRFAQDVLNDRLPAVSWIYPSAEANEHPRNMPAAGADFIARRLNELAANPDVWAKTAFILNYDENDGLFDHVAPPVPPPGTPQEFVDGVPIGAGFRVPCIIVSPWTVGGWVCSEPFDHTSVLQLLEQHTGVREPNISQWRRQTFGDLTSAFRFGQPARRIPVLPGTTEMLALAQNSVAKLPDPPIPGTRQQFPAQEKGRRKQVKHS</sequence>
<dbReference type="PANTHER" id="PTHR31956">
    <property type="entry name" value="NON-SPECIFIC PHOSPHOLIPASE C4-RELATED"/>
    <property type="match status" value="1"/>
</dbReference>
<protein>
    <recommendedName>
        <fullName evidence="2">phospholipase C</fullName>
        <ecNumber evidence="2">3.1.4.3</ecNumber>
    </recommendedName>
</protein>